<dbReference type="Proteomes" id="UP000252519">
    <property type="component" value="Unassembled WGS sequence"/>
</dbReference>
<keyword evidence="5 15" id="KW-0479">Metal-binding</keyword>
<evidence type="ECO:0000313" key="19">
    <source>
        <dbReference type="EMBL" id="RCN44565.1"/>
    </source>
</evidence>
<evidence type="ECO:0000256" key="15">
    <source>
        <dbReference type="HAMAP-Rule" id="MF_03140"/>
    </source>
</evidence>
<dbReference type="Gene3D" id="3.40.50.1010">
    <property type="entry name" value="5'-nuclease"/>
    <property type="match status" value="1"/>
</dbReference>
<dbReference type="SUPFAM" id="SSF47807">
    <property type="entry name" value="5' to 3' exonuclease, C-terminal subdomain"/>
    <property type="match status" value="1"/>
</dbReference>
<dbReference type="GO" id="GO:0003677">
    <property type="term" value="F:DNA binding"/>
    <property type="evidence" value="ECO:0007669"/>
    <property type="project" value="UniProtKB-UniRule"/>
</dbReference>
<evidence type="ECO:0000256" key="2">
    <source>
        <dbReference type="ARBA" id="ARBA00022553"/>
    </source>
</evidence>
<dbReference type="SMART" id="SM00279">
    <property type="entry name" value="HhH2"/>
    <property type="match status" value="1"/>
</dbReference>
<evidence type="ECO:0000256" key="14">
    <source>
        <dbReference type="ARBA" id="ARBA00034726"/>
    </source>
</evidence>
<feature type="region of interest" description="Disordered" evidence="16">
    <location>
        <begin position="349"/>
        <end position="379"/>
    </location>
</feature>
<evidence type="ECO:0000256" key="6">
    <source>
        <dbReference type="ARBA" id="ARBA00022759"/>
    </source>
</evidence>
<dbReference type="GO" id="GO:0005654">
    <property type="term" value="C:nucleoplasm"/>
    <property type="evidence" value="ECO:0007669"/>
    <property type="project" value="UniProtKB-SubCell"/>
</dbReference>
<dbReference type="InterPro" id="IPR006085">
    <property type="entry name" value="XPG_DNA_repair_N"/>
</dbReference>
<dbReference type="InterPro" id="IPR006086">
    <property type="entry name" value="XPG-I_dom"/>
</dbReference>
<dbReference type="HAMAP" id="MF_00614">
    <property type="entry name" value="Fen"/>
    <property type="match status" value="1"/>
</dbReference>
<dbReference type="EMBL" id="JOJR01000126">
    <property type="protein sequence ID" value="RCN44565.1"/>
    <property type="molecule type" value="Genomic_DNA"/>
</dbReference>
<keyword evidence="2 15" id="KW-0597">Phosphoprotein</keyword>
<dbReference type="GO" id="GO:0000287">
    <property type="term" value="F:magnesium ion binding"/>
    <property type="evidence" value="ECO:0007669"/>
    <property type="project" value="UniProtKB-UniRule"/>
</dbReference>
<dbReference type="SUPFAM" id="SSF88723">
    <property type="entry name" value="PIN domain-like"/>
    <property type="match status" value="1"/>
</dbReference>
<dbReference type="SMART" id="SM00484">
    <property type="entry name" value="XPGI"/>
    <property type="match status" value="1"/>
</dbReference>
<keyword evidence="11 15" id="KW-0496">Mitochondrion</keyword>
<comment type="similarity">
    <text evidence="14 15">Belongs to the XPG/RAD2 endonuclease family. FEN1 subfamily.</text>
</comment>
<dbReference type="STRING" id="29170.A0A368GNI9"/>
<dbReference type="InterPro" id="IPR023426">
    <property type="entry name" value="Flap_endonuc"/>
</dbReference>
<dbReference type="Pfam" id="PF00752">
    <property type="entry name" value="XPG_N"/>
    <property type="match status" value="1"/>
</dbReference>
<dbReference type="InterPro" id="IPR008918">
    <property type="entry name" value="HhH2"/>
</dbReference>
<dbReference type="OrthoDB" id="1937206at2759"/>
<evidence type="ECO:0000256" key="4">
    <source>
        <dbReference type="ARBA" id="ARBA00022722"/>
    </source>
</evidence>
<dbReference type="InterPro" id="IPR006084">
    <property type="entry name" value="XPG/Rad2"/>
</dbReference>
<dbReference type="PROSITE" id="PS00841">
    <property type="entry name" value="XPG_1"/>
    <property type="match status" value="1"/>
</dbReference>
<evidence type="ECO:0000256" key="11">
    <source>
        <dbReference type="ARBA" id="ARBA00023128"/>
    </source>
</evidence>
<keyword evidence="9 15" id="KW-0269">Exonuclease</keyword>
<proteinExistence type="inferred from homology"/>
<feature type="domain" description="XPG-I" evidence="17">
    <location>
        <begin position="146"/>
        <end position="218"/>
    </location>
</feature>
<evidence type="ECO:0000256" key="16">
    <source>
        <dbReference type="SAM" id="MobiDB-lite"/>
    </source>
</evidence>
<dbReference type="AlphaFoldDB" id="A0A368GNI9"/>
<dbReference type="GO" id="GO:0008409">
    <property type="term" value="F:5'-3' exonuclease activity"/>
    <property type="evidence" value="ECO:0007669"/>
    <property type="project" value="UniProtKB-UniRule"/>
</dbReference>
<keyword evidence="6 15" id="KW-0255">Endonuclease</keyword>
<dbReference type="GO" id="GO:0030145">
    <property type="term" value="F:manganese ion binding"/>
    <property type="evidence" value="ECO:0007669"/>
    <property type="project" value="TreeGrafter"/>
</dbReference>
<evidence type="ECO:0000256" key="13">
    <source>
        <dbReference type="ARBA" id="ARBA00023242"/>
    </source>
</evidence>
<comment type="function">
    <text evidence="15">Structure-specific nuclease with 5'-flap endonuclease and 5'-3' exonuclease activities involved in DNA replication and repair. During DNA replication, cleaves the 5'-overhanging flap structure that is generated by displacement synthesis when DNA polymerase encounters the 5'-end of a downstream Okazaki fragment. It enters the flap from the 5'-end and then tracks to cleave the flap base, leaving a nick for ligation. Also involved in the long patch base excision repair (LP-BER) pathway, by cleaving within the apurinic/apyrimidinic (AP) site-terminated flap. Acts as a genome stabilization factor that prevents flaps from equilibrating into structures that lead to duplications and deletions. Also possesses 5'-3' exonuclease activity on nicked or gapped double-stranded DNA, and exhibits RNase H activity. Also involved in replication and repair of rDNA and in repairing mitochondrial DNA.</text>
</comment>
<dbReference type="SMART" id="SM00485">
    <property type="entry name" value="XPGN"/>
    <property type="match status" value="1"/>
</dbReference>
<keyword evidence="8 15" id="KW-0378">Hydrolase</keyword>
<dbReference type="InterPro" id="IPR029060">
    <property type="entry name" value="PIN-like_dom_sf"/>
</dbReference>
<evidence type="ECO:0000256" key="7">
    <source>
        <dbReference type="ARBA" id="ARBA00022763"/>
    </source>
</evidence>
<dbReference type="CDD" id="cd09867">
    <property type="entry name" value="PIN_FEN1"/>
    <property type="match status" value="1"/>
</dbReference>
<dbReference type="FunFam" id="1.10.150.20:FF:000009">
    <property type="entry name" value="Flap endonuclease 1"/>
    <property type="match status" value="1"/>
</dbReference>
<keyword evidence="20" id="KW-1185">Reference proteome</keyword>
<dbReference type="InterPro" id="IPR019974">
    <property type="entry name" value="XPG_CS"/>
</dbReference>
<keyword evidence="10 15" id="KW-0460">Magnesium</keyword>
<dbReference type="PRINTS" id="PR00853">
    <property type="entry name" value="XPGRADSUPER"/>
</dbReference>
<reference evidence="19 20" key="1">
    <citation type="submission" date="2014-10" db="EMBL/GenBank/DDBJ databases">
        <title>Draft genome of the hookworm Ancylostoma caninum.</title>
        <authorList>
            <person name="Mitreva M."/>
        </authorList>
    </citation>
    <scope>NUCLEOTIDE SEQUENCE [LARGE SCALE GENOMIC DNA]</scope>
    <source>
        <strain evidence="19 20">Baltimore</strain>
    </source>
</reference>
<organism evidence="19 20">
    <name type="scientific">Ancylostoma caninum</name>
    <name type="common">Dog hookworm</name>
    <dbReference type="NCBI Taxonomy" id="29170"/>
    <lineage>
        <taxon>Eukaryota</taxon>
        <taxon>Metazoa</taxon>
        <taxon>Ecdysozoa</taxon>
        <taxon>Nematoda</taxon>
        <taxon>Chromadorea</taxon>
        <taxon>Rhabditida</taxon>
        <taxon>Rhabditina</taxon>
        <taxon>Rhabditomorpha</taxon>
        <taxon>Strongyloidea</taxon>
        <taxon>Ancylostomatidae</taxon>
        <taxon>Ancylostomatinae</taxon>
        <taxon>Ancylostoma</taxon>
    </lineage>
</organism>
<comment type="cofactor">
    <cofactor evidence="15">
        <name>Mg(2+)</name>
        <dbReference type="ChEBI" id="CHEBI:18420"/>
    </cofactor>
    <text evidence="15">Binds 2 magnesium ions per subunit. They probably participate in the reaction catalyzed by the enzyme. May bind an additional third magnesium ion after substrate binding.</text>
</comment>
<dbReference type="Gene3D" id="1.10.150.20">
    <property type="entry name" value="5' to 3' exonuclease, C-terminal subdomain"/>
    <property type="match status" value="1"/>
</dbReference>
<dbReference type="CDD" id="cd09907">
    <property type="entry name" value="H3TH_FEN1-Euk"/>
    <property type="match status" value="1"/>
</dbReference>
<dbReference type="FunFam" id="3.40.50.1010:FF:000003">
    <property type="entry name" value="Flap endonuclease 1"/>
    <property type="match status" value="1"/>
</dbReference>
<evidence type="ECO:0000256" key="9">
    <source>
        <dbReference type="ARBA" id="ARBA00022839"/>
    </source>
</evidence>
<dbReference type="PANTHER" id="PTHR11081:SF9">
    <property type="entry name" value="FLAP ENDONUCLEASE 1"/>
    <property type="match status" value="1"/>
</dbReference>
<dbReference type="PROSITE" id="PS00842">
    <property type="entry name" value="XPG_2"/>
    <property type="match status" value="1"/>
</dbReference>
<evidence type="ECO:0000256" key="10">
    <source>
        <dbReference type="ARBA" id="ARBA00022842"/>
    </source>
</evidence>
<evidence type="ECO:0000256" key="1">
    <source>
        <dbReference type="ARBA" id="ARBA00004173"/>
    </source>
</evidence>
<keyword evidence="7 15" id="KW-0227">DNA damage</keyword>
<name>A0A368GNI9_ANCCA</name>
<evidence type="ECO:0000256" key="12">
    <source>
        <dbReference type="ARBA" id="ARBA00023204"/>
    </source>
</evidence>
<comment type="subcellular location">
    <subcellularLocation>
        <location evidence="1 15">Mitochondrion</location>
    </subcellularLocation>
    <subcellularLocation>
        <location evidence="15">Nucleus</location>
        <location evidence="15">Nucleolus</location>
    </subcellularLocation>
    <subcellularLocation>
        <location evidence="15">Nucleus</location>
        <location evidence="15">Nucleoplasm</location>
    </subcellularLocation>
    <text evidence="15">Resides mostly in the nucleoli and relocalizes to the nucleoplasm upon DNA damage.</text>
</comment>
<keyword evidence="13 15" id="KW-0539">Nucleus</keyword>
<evidence type="ECO:0000256" key="5">
    <source>
        <dbReference type="ARBA" id="ARBA00022723"/>
    </source>
</evidence>
<evidence type="ECO:0000256" key="3">
    <source>
        <dbReference type="ARBA" id="ARBA00022705"/>
    </source>
</evidence>
<evidence type="ECO:0000256" key="8">
    <source>
        <dbReference type="ARBA" id="ARBA00022801"/>
    </source>
</evidence>
<dbReference type="EC" id="3.1.-.-" evidence="15"/>
<dbReference type="Pfam" id="PF00867">
    <property type="entry name" value="XPG_I"/>
    <property type="match status" value="1"/>
</dbReference>
<evidence type="ECO:0000259" key="18">
    <source>
        <dbReference type="SMART" id="SM00485"/>
    </source>
</evidence>
<keyword evidence="12 15" id="KW-0234">DNA repair</keyword>
<dbReference type="PANTHER" id="PTHR11081">
    <property type="entry name" value="FLAP ENDONUCLEASE FAMILY MEMBER"/>
    <property type="match status" value="1"/>
</dbReference>
<evidence type="ECO:0000313" key="20">
    <source>
        <dbReference type="Proteomes" id="UP000252519"/>
    </source>
</evidence>
<dbReference type="GO" id="GO:0005730">
    <property type="term" value="C:nucleolus"/>
    <property type="evidence" value="ECO:0007669"/>
    <property type="project" value="UniProtKB-SubCell"/>
</dbReference>
<dbReference type="InterPro" id="IPR036279">
    <property type="entry name" value="5-3_exonuclease_C_sf"/>
</dbReference>
<comment type="caution">
    <text evidence="19">The sequence shown here is derived from an EMBL/GenBank/DDBJ whole genome shotgun (WGS) entry which is preliminary data.</text>
</comment>
<dbReference type="GO" id="GO:0017108">
    <property type="term" value="F:5'-flap endonuclease activity"/>
    <property type="evidence" value="ECO:0007669"/>
    <property type="project" value="UniProtKB-UniRule"/>
</dbReference>
<dbReference type="GO" id="GO:0005739">
    <property type="term" value="C:mitochondrion"/>
    <property type="evidence" value="ECO:0007669"/>
    <property type="project" value="UniProtKB-SubCell"/>
</dbReference>
<keyword evidence="4 15" id="KW-0540">Nuclease</keyword>
<sequence>MGIKDLSKVIADNAPNAIKLNEMKSYFGRKVAIDASMCLYQFLIAVRQDGSQLQSESGETTSHLMGMFYRTIRMIDNGVKPCYVFDGKPPDMKSGELEKRSEKRAEAEKALTEAKERGDTEAVDKFERRLVKVTKEQNADVKRLLGLMGVPVIEAPCEAEAQCAALVKAKKVYGTATEDMDALTFGSDVLLRHMTFSEAKKMPIKEFSLSRILTDFDMTKEQFIDLCILLGCDYCESIRGVGPKKAFDLIKTYGDIETILENIDHKKYPPPENWPYKRARELFLNPEVADCENMNLVWKEPDVDGIMKFMCEEKNFNEERVKSAIAKMQKGRSTATQGRIDAFFSVNKTVKSEPTSAKRKAEEEKKATKKRGPPLKKPK</sequence>
<accession>A0A368GNI9</accession>
<dbReference type="GO" id="GO:0006284">
    <property type="term" value="P:base-excision repair"/>
    <property type="evidence" value="ECO:0007669"/>
    <property type="project" value="UniProtKB-UniRule"/>
</dbReference>
<dbReference type="GO" id="GO:0004523">
    <property type="term" value="F:RNA-DNA hybrid ribonuclease activity"/>
    <property type="evidence" value="ECO:0007669"/>
    <property type="project" value="TreeGrafter"/>
</dbReference>
<feature type="domain" description="XPG N-terminal" evidence="18">
    <location>
        <begin position="1"/>
        <end position="107"/>
    </location>
</feature>
<feature type="compositionally biased region" description="Basic residues" evidence="16">
    <location>
        <begin position="367"/>
        <end position="379"/>
    </location>
</feature>
<gene>
    <name evidence="19" type="ORF">ANCCAN_09453</name>
</gene>
<keyword evidence="3 15" id="KW-0235">DNA replication</keyword>
<dbReference type="GO" id="GO:0043137">
    <property type="term" value="P:DNA replication, removal of RNA primer"/>
    <property type="evidence" value="ECO:0007669"/>
    <property type="project" value="UniProtKB-UniRule"/>
</dbReference>
<protein>
    <recommendedName>
        <fullName evidence="15">Flap endonuclease 1</fullName>
        <shortName evidence="15">FEN-1</shortName>
        <ecNumber evidence="15">3.1.-.-</ecNumber>
    </recommendedName>
    <alternativeName>
        <fullName evidence="15">Flap structure-specific endonuclease 1</fullName>
    </alternativeName>
</protein>
<evidence type="ECO:0000259" key="17">
    <source>
        <dbReference type="SMART" id="SM00484"/>
    </source>
</evidence>